<organism evidence="1 2">
    <name type="scientific">Hymenobacter aranciens</name>
    <dbReference type="NCBI Taxonomy" id="3063996"/>
    <lineage>
        <taxon>Bacteria</taxon>
        <taxon>Pseudomonadati</taxon>
        <taxon>Bacteroidota</taxon>
        <taxon>Cytophagia</taxon>
        <taxon>Cytophagales</taxon>
        <taxon>Hymenobacteraceae</taxon>
        <taxon>Hymenobacter</taxon>
    </lineage>
</organism>
<evidence type="ECO:0008006" key="3">
    <source>
        <dbReference type="Google" id="ProtNLM"/>
    </source>
</evidence>
<name>A0ABT9B767_9BACT</name>
<gene>
    <name evidence="1" type="ORF">Q5H93_04615</name>
</gene>
<keyword evidence="2" id="KW-1185">Reference proteome</keyword>
<reference evidence="1" key="1">
    <citation type="submission" date="2023-07" db="EMBL/GenBank/DDBJ databases">
        <authorList>
            <person name="Kim M.K."/>
        </authorList>
    </citation>
    <scope>NUCLEOTIDE SEQUENCE</scope>
    <source>
        <strain evidence="1">ASUV-10-1</strain>
    </source>
</reference>
<evidence type="ECO:0000313" key="2">
    <source>
        <dbReference type="Proteomes" id="UP001176429"/>
    </source>
</evidence>
<dbReference type="Proteomes" id="UP001176429">
    <property type="component" value="Unassembled WGS sequence"/>
</dbReference>
<accession>A0ABT9B767</accession>
<evidence type="ECO:0000313" key="1">
    <source>
        <dbReference type="EMBL" id="MDO7874007.1"/>
    </source>
</evidence>
<protein>
    <recommendedName>
        <fullName evidence="3">CcmD family protein</fullName>
    </recommendedName>
</protein>
<sequence length="40" mass="4535">MEYLLVLPAGVAAYIYSGLQKRLGELEEQLRQQNQQAAEL</sequence>
<dbReference type="EMBL" id="JAUQSY010000003">
    <property type="protein sequence ID" value="MDO7874007.1"/>
    <property type="molecule type" value="Genomic_DNA"/>
</dbReference>
<dbReference type="RefSeq" id="WP_305005325.1">
    <property type="nucleotide sequence ID" value="NZ_JAUQSY010000003.1"/>
</dbReference>
<comment type="caution">
    <text evidence="1">The sequence shown here is derived from an EMBL/GenBank/DDBJ whole genome shotgun (WGS) entry which is preliminary data.</text>
</comment>
<proteinExistence type="predicted"/>